<feature type="compositionally biased region" description="Basic and acidic residues" evidence="1">
    <location>
        <begin position="66"/>
        <end position="82"/>
    </location>
</feature>
<name>A0A835K7Z7_9ROSI</name>
<dbReference type="EMBL" id="JADGMS010000004">
    <property type="protein sequence ID" value="KAF9683673.1"/>
    <property type="molecule type" value="Genomic_DNA"/>
</dbReference>
<keyword evidence="3" id="KW-1185">Reference proteome</keyword>
<evidence type="ECO:0000313" key="3">
    <source>
        <dbReference type="Proteomes" id="UP000657918"/>
    </source>
</evidence>
<proteinExistence type="predicted"/>
<feature type="compositionally biased region" description="Polar residues" evidence="1">
    <location>
        <begin position="54"/>
        <end position="64"/>
    </location>
</feature>
<protein>
    <submittedName>
        <fullName evidence="2">Uncharacterized protein</fullName>
    </submittedName>
</protein>
<organism evidence="2 3">
    <name type="scientific">Salix dunnii</name>
    <dbReference type="NCBI Taxonomy" id="1413687"/>
    <lineage>
        <taxon>Eukaryota</taxon>
        <taxon>Viridiplantae</taxon>
        <taxon>Streptophyta</taxon>
        <taxon>Embryophyta</taxon>
        <taxon>Tracheophyta</taxon>
        <taxon>Spermatophyta</taxon>
        <taxon>Magnoliopsida</taxon>
        <taxon>eudicotyledons</taxon>
        <taxon>Gunneridae</taxon>
        <taxon>Pentapetalae</taxon>
        <taxon>rosids</taxon>
        <taxon>fabids</taxon>
        <taxon>Malpighiales</taxon>
        <taxon>Salicaceae</taxon>
        <taxon>Saliceae</taxon>
        <taxon>Salix</taxon>
    </lineage>
</organism>
<sequence>MWLIQSYLDKFQILIDTQVSDHPFAEGSCRSLLGSPNHVLTCIALTHELPQTCKPNSELSNSVNARGREGPHRMDPKGKVQREVQLLTP</sequence>
<dbReference type="AlphaFoldDB" id="A0A835K7Z7"/>
<comment type="caution">
    <text evidence="2">The sequence shown here is derived from an EMBL/GenBank/DDBJ whole genome shotgun (WGS) entry which is preliminary data.</text>
</comment>
<gene>
    <name evidence="2" type="ORF">SADUNF_Sadunf04G0038200</name>
</gene>
<evidence type="ECO:0000313" key="2">
    <source>
        <dbReference type="EMBL" id="KAF9683673.1"/>
    </source>
</evidence>
<evidence type="ECO:0000256" key="1">
    <source>
        <dbReference type="SAM" id="MobiDB-lite"/>
    </source>
</evidence>
<reference evidence="2 3" key="1">
    <citation type="submission" date="2020-10" db="EMBL/GenBank/DDBJ databases">
        <title>Plant Genome Project.</title>
        <authorList>
            <person name="Zhang R.-G."/>
        </authorList>
    </citation>
    <scope>NUCLEOTIDE SEQUENCE [LARGE SCALE GENOMIC DNA]</scope>
    <source>
        <strain evidence="2">FAFU-HL-1</strain>
        <tissue evidence="2">Leaf</tissue>
    </source>
</reference>
<dbReference type="Proteomes" id="UP000657918">
    <property type="component" value="Chromosome 4"/>
</dbReference>
<feature type="region of interest" description="Disordered" evidence="1">
    <location>
        <begin position="54"/>
        <end position="89"/>
    </location>
</feature>
<accession>A0A835K7Z7</accession>